<dbReference type="InterPro" id="IPR000210">
    <property type="entry name" value="BTB/POZ_dom"/>
</dbReference>
<proteinExistence type="inferred from homology"/>
<dbReference type="PROSITE" id="PS50097">
    <property type="entry name" value="BTB"/>
    <property type="match status" value="1"/>
</dbReference>
<name>A0A140E0E1_MIMIV</name>
<dbReference type="Gene3D" id="3.30.710.10">
    <property type="entry name" value="Potassium Channel Kv1.1, Chain A"/>
    <property type="match status" value="1"/>
</dbReference>
<sequence length="501" mass="58860">MDKKKLFQYTLDGKFTDLELTLVDSNDTLTMHLHKVILSSSCPYFETMFSNSFSDSVSDKFRMEVINVYVMADIINSFYITDIERSQNLSEVDYQLLYTQSRNFLGLEHKIQNLEKIIFPENKFDKLLDTIDSCIGYNKETISILFYNMPMDYDLSKLPIKLLKKMSKISRYFILCIDSDRIELHNNHSCFSIGPVKLNYNCKLYKLLYSPIYHKYLMVNDTIHLIDTETDLSRISFDNNRYYCTNAVLSTDNRYVYSVYTNSTIRKFQTETTELIGVWYRDGMPIDTVNKNQGPITAFDDRPKKIMYSTPYDYIIVQYGTSLVCYKCLDMSIHWEMDNVHLPTLSQCEKYIVCLKGITGNQLCVIDIEKDSLKFGPILANCRYICNHDNTTVIIIHDYKISGSKIRVYDWVNNIFTYENESFNVSDITYIDHIENDNYIIVSHDIIDDSYISINKWNFKEDTTKLVTACYDNYSHKFYTITNFKAALQKRIKEYIDTNSN</sequence>
<dbReference type="SMR" id="A0A140E0E1"/>
<evidence type="ECO:0000256" key="1">
    <source>
        <dbReference type="ARBA" id="ARBA00006497"/>
    </source>
</evidence>
<dbReference type="InterPro" id="IPR011333">
    <property type="entry name" value="SKP1/BTB/POZ_sf"/>
</dbReference>
<organism evidence="3 4">
    <name type="scientific">Samba virus</name>
    <dbReference type="NCBI Taxonomy" id="1461100"/>
    <lineage>
        <taxon>Viruses</taxon>
        <taxon>Varidnaviria</taxon>
        <taxon>Bamfordvirae</taxon>
        <taxon>Nucleocytoviricota</taxon>
        <taxon>Megaviricetes</taxon>
        <taxon>Imitervirales</taxon>
        <taxon>Mimiviridae</taxon>
        <taxon>Megamimivirinae</taxon>
        <taxon>Mimivirus</taxon>
        <taxon>Mimivirus bradfordmassiliense</taxon>
    </lineage>
</organism>
<dbReference type="SUPFAM" id="SSF54695">
    <property type="entry name" value="POZ domain"/>
    <property type="match status" value="1"/>
</dbReference>
<dbReference type="Proteomes" id="UP000240935">
    <property type="component" value="Segment"/>
</dbReference>
<evidence type="ECO:0000313" key="4">
    <source>
        <dbReference type="Proteomes" id="UP000240935"/>
    </source>
</evidence>
<evidence type="ECO:0000313" key="3">
    <source>
        <dbReference type="EMBL" id="AMK61766.1"/>
    </source>
</evidence>
<protein>
    <submittedName>
        <fullName evidence="3">BTB/POZ domain-containing protein</fullName>
    </submittedName>
</protein>
<dbReference type="SUPFAM" id="SSF82171">
    <property type="entry name" value="DPP6 N-terminal domain-like"/>
    <property type="match status" value="1"/>
</dbReference>
<reference evidence="3 4" key="1">
    <citation type="journal article" date="2014" name="Virol. J.">
        <title>Samba virus: a novel mimivirus from a giant rain forest, the Brazilian Amazon.</title>
        <authorList>
            <person name="Campos R.K."/>
            <person name="Boratto P.V."/>
            <person name="Assis F.L."/>
            <person name="Aguiar E.R."/>
            <person name="Silva L.C."/>
            <person name="Albarnaz J.D."/>
            <person name="Dornas F.P."/>
            <person name="Trindade G.S."/>
            <person name="Ferreira P.P."/>
            <person name="Marques J.T."/>
            <person name="Robert C."/>
            <person name="Raoult D."/>
            <person name="Kroon E.G."/>
            <person name="La Scola B."/>
            <person name="Abrahao J.S."/>
        </authorList>
    </citation>
    <scope>NUCLEOTIDE SEQUENCE [LARGE SCALE GENOMIC DNA]</scope>
</reference>
<dbReference type="CDD" id="cd18186">
    <property type="entry name" value="BTB_POZ_ZBTB_KLHL-like"/>
    <property type="match status" value="1"/>
</dbReference>
<accession>A0A140E0E1</accession>
<evidence type="ECO:0000259" key="2">
    <source>
        <dbReference type="PROSITE" id="PS50097"/>
    </source>
</evidence>
<dbReference type="EMBL" id="KF959826">
    <property type="protein sequence ID" value="AMK61766.1"/>
    <property type="molecule type" value="Genomic_DNA"/>
</dbReference>
<dbReference type="Pfam" id="PF00651">
    <property type="entry name" value="BTB"/>
    <property type="match status" value="1"/>
</dbReference>
<feature type="domain" description="BTB" evidence="2">
    <location>
        <begin position="16"/>
        <end position="87"/>
    </location>
</feature>
<comment type="similarity">
    <text evidence="1">Belongs to the mimivirus BTB/WD family.</text>
</comment>